<dbReference type="PROSITE" id="PS00170">
    <property type="entry name" value="CSA_PPIASE_1"/>
    <property type="match status" value="1"/>
</dbReference>
<sequence length="174" mass="18935">MNNQLQTTHGDLKIEIFCESVPRTAENFLALCASGAYNGTPFHRMIPEFMIQGGDTSQSSREGTTDAVVKGGTSIWGEYFEDEIKIPALRHSGRGMLSMANKGPKTNGSQFFITFKEAPHLDGKNTVFGRIIEGAEEGGTLDKMEAVAVDKKYRPKGEKITLNAVTIHANPLAS</sequence>
<proteinExistence type="inferred from homology"/>
<evidence type="ECO:0000256" key="4">
    <source>
        <dbReference type="ARBA" id="ARBA00038286"/>
    </source>
</evidence>
<dbReference type="InterPro" id="IPR020892">
    <property type="entry name" value="Cyclophilin-type_PPIase_CS"/>
</dbReference>
<dbReference type="HOGENOM" id="CLU_012062_16_3_1"/>
<protein>
    <recommendedName>
        <fullName evidence="5">Peptidyl-prolyl cis-trans isomerase</fullName>
        <shortName evidence="5">PPIase</shortName>
        <ecNumber evidence="5">5.2.1.8</ecNumber>
    </recommendedName>
</protein>
<reference evidence="7 8" key="1">
    <citation type="submission" date="2013-03" db="EMBL/GenBank/DDBJ databases">
        <title>The Genome Sequence of Exophiala aquamarina CBS 119918.</title>
        <authorList>
            <consortium name="The Broad Institute Genomics Platform"/>
            <person name="Cuomo C."/>
            <person name="de Hoog S."/>
            <person name="Gorbushina A."/>
            <person name="Walker B."/>
            <person name="Young S.K."/>
            <person name="Zeng Q."/>
            <person name="Gargeya S."/>
            <person name="Fitzgerald M."/>
            <person name="Haas B."/>
            <person name="Abouelleil A."/>
            <person name="Allen A.W."/>
            <person name="Alvarado L."/>
            <person name="Arachchi H.M."/>
            <person name="Berlin A.M."/>
            <person name="Chapman S.B."/>
            <person name="Gainer-Dewar J."/>
            <person name="Goldberg J."/>
            <person name="Griggs A."/>
            <person name="Gujja S."/>
            <person name="Hansen M."/>
            <person name="Howarth C."/>
            <person name="Imamovic A."/>
            <person name="Ireland A."/>
            <person name="Larimer J."/>
            <person name="McCowan C."/>
            <person name="Murphy C."/>
            <person name="Pearson M."/>
            <person name="Poon T.W."/>
            <person name="Priest M."/>
            <person name="Roberts A."/>
            <person name="Saif S."/>
            <person name="Shea T."/>
            <person name="Sisk P."/>
            <person name="Sykes S."/>
            <person name="Wortman J."/>
            <person name="Nusbaum C."/>
            <person name="Birren B."/>
        </authorList>
    </citation>
    <scope>NUCLEOTIDE SEQUENCE [LARGE SCALE GENOMIC DNA]</scope>
    <source>
        <strain evidence="7 8">CBS 119918</strain>
    </source>
</reference>
<dbReference type="PANTHER" id="PTHR45625">
    <property type="entry name" value="PEPTIDYL-PROLYL CIS-TRANS ISOMERASE-RELATED"/>
    <property type="match status" value="1"/>
</dbReference>
<dbReference type="EC" id="5.2.1.8" evidence="5"/>
<organism evidence="7 8">
    <name type="scientific">Exophiala aquamarina CBS 119918</name>
    <dbReference type="NCBI Taxonomy" id="1182545"/>
    <lineage>
        <taxon>Eukaryota</taxon>
        <taxon>Fungi</taxon>
        <taxon>Dikarya</taxon>
        <taxon>Ascomycota</taxon>
        <taxon>Pezizomycotina</taxon>
        <taxon>Eurotiomycetes</taxon>
        <taxon>Chaetothyriomycetidae</taxon>
        <taxon>Chaetothyriales</taxon>
        <taxon>Herpotrichiellaceae</taxon>
        <taxon>Exophiala</taxon>
    </lineage>
</organism>
<keyword evidence="8" id="KW-1185">Reference proteome</keyword>
<dbReference type="PROSITE" id="PS50072">
    <property type="entry name" value="CSA_PPIASE_2"/>
    <property type="match status" value="1"/>
</dbReference>
<dbReference type="PANTHER" id="PTHR45625:SF2">
    <property type="entry name" value="PEPTIDYL-PROLYL CIS-TRANS ISOMERASE-LIKE 3"/>
    <property type="match status" value="1"/>
</dbReference>
<keyword evidence="3 5" id="KW-0413">Isomerase</keyword>
<dbReference type="PRINTS" id="PR00153">
    <property type="entry name" value="CSAPPISMRASE"/>
</dbReference>
<dbReference type="Proteomes" id="UP000027920">
    <property type="component" value="Unassembled WGS sequence"/>
</dbReference>
<comment type="similarity">
    <text evidence="4">Belongs to the cyclophilin-type PPIase family. PPIL3 subfamily.</text>
</comment>
<dbReference type="OrthoDB" id="271386at2759"/>
<dbReference type="GeneID" id="25285875"/>
<dbReference type="GO" id="GO:0071013">
    <property type="term" value="C:catalytic step 2 spliceosome"/>
    <property type="evidence" value="ECO:0007669"/>
    <property type="project" value="TreeGrafter"/>
</dbReference>
<dbReference type="Gene3D" id="2.40.100.10">
    <property type="entry name" value="Cyclophilin-like"/>
    <property type="match status" value="1"/>
</dbReference>
<comment type="catalytic activity">
    <reaction evidence="1 5">
        <text>[protein]-peptidylproline (omega=180) = [protein]-peptidylproline (omega=0)</text>
        <dbReference type="Rhea" id="RHEA:16237"/>
        <dbReference type="Rhea" id="RHEA-COMP:10747"/>
        <dbReference type="Rhea" id="RHEA-COMP:10748"/>
        <dbReference type="ChEBI" id="CHEBI:83833"/>
        <dbReference type="ChEBI" id="CHEBI:83834"/>
        <dbReference type="EC" id="5.2.1.8"/>
    </reaction>
</comment>
<dbReference type="STRING" id="1182545.A0A072NZM1"/>
<evidence type="ECO:0000256" key="5">
    <source>
        <dbReference type="RuleBase" id="RU363019"/>
    </source>
</evidence>
<dbReference type="SUPFAM" id="SSF50891">
    <property type="entry name" value="Cyclophilin-like"/>
    <property type="match status" value="1"/>
</dbReference>
<dbReference type="InterPro" id="IPR044666">
    <property type="entry name" value="Cyclophilin_A-like"/>
</dbReference>
<dbReference type="EMBL" id="AMGV01000015">
    <property type="protein sequence ID" value="KEF53066.1"/>
    <property type="molecule type" value="Genomic_DNA"/>
</dbReference>
<dbReference type="VEuPathDB" id="FungiDB:A1O9_10974"/>
<dbReference type="InterPro" id="IPR024936">
    <property type="entry name" value="Cyclophilin-type_PPIase"/>
</dbReference>
<evidence type="ECO:0000256" key="2">
    <source>
        <dbReference type="ARBA" id="ARBA00023110"/>
    </source>
</evidence>
<feature type="domain" description="PPIase cyclophilin-type" evidence="6">
    <location>
        <begin position="10"/>
        <end position="166"/>
    </location>
</feature>
<comment type="function">
    <text evidence="5">PPIases accelerate the folding of proteins. It catalyzes the cis-trans isomerization of proline imidic peptide bonds in oligopeptides.</text>
</comment>
<comment type="caution">
    <text evidence="7">The sequence shown here is derived from an EMBL/GenBank/DDBJ whole genome shotgun (WGS) entry which is preliminary data.</text>
</comment>
<evidence type="ECO:0000256" key="3">
    <source>
        <dbReference type="ARBA" id="ARBA00023235"/>
    </source>
</evidence>
<evidence type="ECO:0000313" key="8">
    <source>
        <dbReference type="Proteomes" id="UP000027920"/>
    </source>
</evidence>
<gene>
    <name evidence="7" type="ORF">A1O9_10974</name>
</gene>
<dbReference type="Pfam" id="PF00160">
    <property type="entry name" value="Pro_isomerase"/>
    <property type="match status" value="1"/>
</dbReference>
<evidence type="ECO:0000256" key="1">
    <source>
        <dbReference type="ARBA" id="ARBA00000971"/>
    </source>
</evidence>
<dbReference type="PIRSF" id="PIRSF001467">
    <property type="entry name" value="Peptidylpro_ismrse"/>
    <property type="match status" value="1"/>
</dbReference>
<dbReference type="GO" id="GO:0006457">
    <property type="term" value="P:protein folding"/>
    <property type="evidence" value="ECO:0007669"/>
    <property type="project" value="InterPro"/>
</dbReference>
<dbReference type="AlphaFoldDB" id="A0A072NZM1"/>
<dbReference type="GO" id="GO:0003755">
    <property type="term" value="F:peptidyl-prolyl cis-trans isomerase activity"/>
    <property type="evidence" value="ECO:0007669"/>
    <property type="project" value="UniProtKB-UniRule"/>
</dbReference>
<accession>A0A072NZM1</accession>
<evidence type="ECO:0000259" key="6">
    <source>
        <dbReference type="PROSITE" id="PS50072"/>
    </source>
</evidence>
<keyword evidence="2 5" id="KW-0697">Rotamase</keyword>
<dbReference type="InterPro" id="IPR029000">
    <property type="entry name" value="Cyclophilin-like_dom_sf"/>
</dbReference>
<name>A0A072NZM1_9EURO</name>
<dbReference type="RefSeq" id="XP_013255656.1">
    <property type="nucleotide sequence ID" value="XM_013400202.1"/>
</dbReference>
<evidence type="ECO:0000313" key="7">
    <source>
        <dbReference type="EMBL" id="KEF53066.1"/>
    </source>
</evidence>
<dbReference type="InterPro" id="IPR002130">
    <property type="entry name" value="Cyclophilin-type_PPIase_dom"/>
</dbReference>